<evidence type="ECO:0000313" key="4">
    <source>
        <dbReference type="Proteomes" id="UP000663760"/>
    </source>
</evidence>
<evidence type="ECO:0000259" key="1">
    <source>
        <dbReference type="Pfam" id="PF07727"/>
    </source>
</evidence>
<feature type="domain" description="Reverse transcriptase Ty1/copia-type" evidence="1">
    <location>
        <begin position="34"/>
        <end position="158"/>
    </location>
</feature>
<gene>
    <name evidence="2" type="ORF">SI7747_02002599</name>
    <name evidence="3" type="ORF">SI8410_02002787</name>
</gene>
<dbReference type="InterPro" id="IPR043502">
    <property type="entry name" value="DNA/RNA_pol_sf"/>
</dbReference>
<dbReference type="SUPFAM" id="SSF56672">
    <property type="entry name" value="DNA/RNA polymerases"/>
    <property type="match status" value="1"/>
</dbReference>
<dbReference type="EMBL" id="LR746265">
    <property type="protein sequence ID" value="CAA7391497.1"/>
    <property type="molecule type" value="Genomic_DNA"/>
</dbReference>
<evidence type="ECO:0000313" key="2">
    <source>
        <dbReference type="EMBL" id="CAA2616377.1"/>
    </source>
</evidence>
<dbReference type="OrthoDB" id="1930494at2759"/>
<dbReference type="EMBL" id="LR743589">
    <property type="protein sequence ID" value="CAA2616377.1"/>
    <property type="molecule type" value="Genomic_DNA"/>
</dbReference>
<protein>
    <recommendedName>
        <fullName evidence="1">Reverse transcriptase Ty1/copia-type domain-containing protein</fullName>
    </recommendedName>
</protein>
<accession>A0A7I8IEF5</accession>
<organism evidence="2">
    <name type="scientific">Spirodela intermedia</name>
    <name type="common">Intermediate duckweed</name>
    <dbReference type="NCBI Taxonomy" id="51605"/>
    <lineage>
        <taxon>Eukaryota</taxon>
        <taxon>Viridiplantae</taxon>
        <taxon>Streptophyta</taxon>
        <taxon>Embryophyta</taxon>
        <taxon>Tracheophyta</taxon>
        <taxon>Spermatophyta</taxon>
        <taxon>Magnoliopsida</taxon>
        <taxon>Liliopsida</taxon>
        <taxon>Araceae</taxon>
        <taxon>Lemnoideae</taxon>
        <taxon>Spirodela</taxon>
    </lineage>
</organism>
<sequence length="158" mass="18369">MQSNNRRTLLISGSSLQETWRKAMEEEIAAIMRNHTWILTPATKNCKPIGLKWIFKIKRNSQGKIIRHKAKLVAKGYVQKLGIDYEEVFAPVARMEIVRVIISLAAQNGWRLHHLDVKLAFLNRELEEEVFVKQPEGCIHRGKENYVYKLKKALYGLK</sequence>
<dbReference type="Pfam" id="PF07727">
    <property type="entry name" value="RVT_2"/>
    <property type="match status" value="1"/>
</dbReference>
<name>A0A7I8IEF5_SPIIN</name>
<proteinExistence type="predicted"/>
<dbReference type="AlphaFoldDB" id="A0A7I8IEF5"/>
<keyword evidence="4" id="KW-1185">Reference proteome</keyword>
<evidence type="ECO:0000313" key="3">
    <source>
        <dbReference type="EMBL" id="CAA7391497.1"/>
    </source>
</evidence>
<reference evidence="2" key="1">
    <citation type="submission" date="2019-12" db="EMBL/GenBank/DDBJ databases">
        <authorList>
            <person name="Scholz U."/>
            <person name="Mascher M."/>
            <person name="Fiebig A."/>
        </authorList>
    </citation>
    <scope>NUCLEOTIDE SEQUENCE</scope>
</reference>
<dbReference type="Proteomes" id="UP000663760">
    <property type="component" value="Chromosome 2"/>
</dbReference>
<dbReference type="InterPro" id="IPR013103">
    <property type="entry name" value="RVT_2"/>
</dbReference>